<evidence type="ECO:0000313" key="1">
    <source>
        <dbReference type="EMBL" id="KAF5888935.1"/>
    </source>
</evidence>
<sequence length="61" mass="7091">CSCDSGLCFEDHGTPRDTTRHHSFIRLKIPDHHVAQTQHFYTFTPDLGSDWTSPDRARYTQ</sequence>
<name>A0A8J4U198_CLAMG</name>
<dbReference type="Proteomes" id="UP000727407">
    <property type="component" value="Unassembled WGS sequence"/>
</dbReference>
<comment type="caution">
    <text evidence="1">The sequence shown here is derived from an EMBL/GenBank/DDBJ whole genome shotgun (WGS) entry which is preliminary data.</text>
</comment>
<reference evidence="1" key="1">
    <citation type="submission" date="2020-07" db="EMBL/GenBank/DDBJ databases">
        <title>Clarias magur genome sequencing, assembly and annotation.</title>
        <authorList>
            <person name="Kushwaha B."/>
            <person name="Kumar R."/>
            <person name="Das P."/>
            <person name="Joshi C.G."/>
            <person name="Kumar D."/>
            <person name="Nagpure N.S."/>
            <person name="Pandey M."/>
            <person name="Agarwal S."/>
            <person name="Srivastava S."/>
            <person name="Singh M."/>
            <person name="Sahoo L."/>
            <person name="Jayasankar P."/>
            <person name="Meher P.K."/>
            <person name="Koringa P.G."/>
            <person name="Iquebal M.A."/>
            <person name="Das S.P."/>
            <person name="Bit A."/>
            <person name="Patnaik S."/>
            <person name="Patel N."/>
            <person name="Shah T.M."/>
            <person name="Hinsu A."/>
            <person name="Jena J.K."/>
        </authorList>
    </citation>
    <scope>NUCLEOTIDE SEQUENCE</scope>
    <source>
        <strain evidence="1">CIFAMagur01</strain>
        <tissue evidence="1">Testis</tissue>
    </source>
</reference>
<gene>
    <name evidence="1" type="ORF">DAT39_021365</name>
</gene>
<evidence type="ECO:0000313" key="2">
    <source>
        <dbReference type="Proteomes" id="UP000727407"/>
    </source>
</evidence>
<protein>
    <submittedName>
        <fullName evidence="1">Uncharacterized protein</fullName>
    </submittedName>
</protein>
<dbReference type="AlphaFoldDB" id="A0A8J4U198"/>
<organism evidence="1 2">
    <name type="scientific">Clarias magur</name>
    <name type="common">Asian catfish</name>
    <name type="synonym">Macropteronotus magur</name>
    <dbReference type="NCBI Taxonomy" id="1594786"/>
    <lineage>
        <taxon>Eukaryota</taxon>
        <taxon>Metazoa</taxon>
        <taxon>Chordata</taxon>
        <taxon>Craniata</taxon>
        <taxon>Vertebrata</taxon>
        <taxon>Euteleostomi</taxon>
        <taxon>Actinopterygii</taxon>
        <taxon>Neopterygii</taxon>
        <taxon>Teleostei</taxon>
        <taxon>Ostariophysi</taxon>
        <taxon>Siluriformes</taxon>
        <taxon>Clariidae</taxon>
        <taxon>Clarias</taxon>
    </lineage>
</organism>
<proteinExistence type="predicted"/>
<dbReference type="EMBL" id="QNUK01000891">
    <property type="protein sequence ID" value="KAF5888935.1"/>
    <property type="molecule type" value="Genomic_DNA"/>
</dbReference>
<accession>A0A8J4U198</accession>
<feature type="non-terminal residue" evidence="1">
    <location>
        <position position="1"/>
    </location>
</feature>
<feature type="non-terminal residue" evidence="1">
    <location>
        <position position="61"/>
    </location>
</feature>
<keyword evidence="2" id="KW-1185">Reference proteome</keyword>